<dbReference type="RefSeq" id="WP_201505244.1">
    <property type="nucleotide sequence ID" value="NZ_BAAAFR010000005.1"/>
</dbReference>
<dbReference type="GO" id="GO:0005840">
    <property type="term" value="C:ribosome"/>
    <property type="evidence" value="ECO:0007669"/>
    <property type="project" value="UniProtKB-KW"/>
</dbReference>
<proteinExistence type="inferred from homology"/>
<dbReference type="PROSITE" id="PS00651">
    <property type="entry name" value="RIBOSOMAL_L9"/>
    <property type="match status" value="1"/>
</dbReference>
<keyword evidence="8" id="KW-0175">Coiled coil</keyword>
<evidence type="ECO:0000313" key="10">
    <source>
        <dbReference type="EMBL" id="GAA0320500.1"/>
    </source>
</evidence>
<dbReference type="Gene3D" id="3.10.430.100">
    <property type="entry name" value="Ribosomal protein L9, C-terminal domain"/>
    <property type="match status" value="1"/>
</dbReference>
<dbReference type="EMBL" id="BAAAFR010000005">
    <property type="protein sequence ID" value="GAA0320500.1"/>
    <property type="molecule type" value="Genomic_DNA"/>
</dbReference>
<dbReference type="NCBIfam" id="TIGR00158">
    <property type="entry name" value="L9"/>
    <property type="match status" value="1"/>
</dbReference>
<evidence type="ECO:0000256" key="7">
    <source>
        <dbReference type="HAMAP-Rule" id="MF_00503"/>
    </source>
</evidence>
<organism evidence="10 11">
    <name type="scientific">Psychrobacter aestuarii</name>
    <dbReference type="NCBI Taxonomy" id="556327"/>
    <lineage>
        <taxon>Bacteria</taxon>
        <taxon>Pseudomonadati</taxon>
        <taxon>Pseudomonadota</taxon>
        <taxon>Gammaproteobacteria</taxon>
        <taxon>Moraxellales</taxon>
        <taxon>Moraxellaceae</taxon>
        <taxon>Psychrobacter</taxon>
    </lineage>
</organism>
<dbReference type="InterPro" id="IPR036935">
    <property type="entry name" value="Ribosomal_bL9_N_sf"/>
</dbReference>
<evidence type="ECO:0000256" key="8">
    <source>
        <dbReference type="SAM" id="Coils"/>
    </source>
</evidence>
<keyword evidence="2 7" id="KW-0699">rRNA-binding</keyword>
<comment type="caution">
    <text evidence="10">The sequence shown here is derived from an EMBL/GenBank/DDBJ whole genome shotgun (WGS) entry which is preliminary data.</text>
</comment>
<evidence type="ECO:0000256" key="2">
    <source>
        <dbReference type="ARBA" id="ARBA00022730"/>
    </source>
</evidence>
<evidence type="ECO:0000256" key="1">
    <source>
        <dbReference type="ARBA" id="ARBA00010605"/>
    </source>
</evidence>
<gene>
    <name evidence="7 10" type="primary">rplI</name>
    <name evidence="10" type="ORF">GCM10009129_17770</name>
</gene>
<feature type="domain" description="Ribosomal protein L9" evidence="9">
    <location>
        <begin position="13"/>
        <end position="40"/>
    </location>
</feature>
<evidence type="ECO:0000313" key="11">
    <source>
        <dbReference type="Proteomes" id="UP001501787"/>
    </source>
</evidence>
<dbReference type="Proteomes" id="UP001501787">
    <property type="component" value="Unassembled WGS sequence"/>
</dbReference>
<keyword evidence="5 7" id="KW-0687">Ribonucleoprotein</keyword>
<dbReference type="SUPFAM" id="SSF55658">
    <property type="entry name" value="L9 N-domain-like"/>
    <property type="match status" value="1"/>
</dbReference>
<protein>
    <recommendedName>
        <fullName evidence="6 7">Large ribosomal subunit protein bL9</fullName>
    </recommendedName>
</protein>
<evidence type="ECO:0000259" key="9">
    <source>
        <dbReference type="PROSITE" id="PS00651"/>
    </source>
</evidence>
<dbReference type="Gene3D" id="3.40.5.10">
    <property type="entry name" value="Ribosomal protein L9, N-terminal domain"/>
    <property type="match status" value="1"/>
</dbReference>
<dbReference type="InterPro" id="IPR020070">
    <property type="entry name" value="Ribosomal_bL9_N"/>
</dbReference>
<dbReference type="Pfam" id="PF01281">
    <property type="entry name" value="Ribosomal_L9_N"/>
    <property type="match status" value="1"/>
</dbReference>
<evidence type="ECO:0000256" key="5">
    <source>
        <dbReference type="ARBA" id="ARBA00023274"/>
    </source>
</evidence>
<dbReference type="InterPro" id="IPR009027">
    <property type="entry name" value="Ribosomal_bL9/RNase_H1_N"/>
</dbReference>
<dbReference type="InterPro" id="IPR020069">
    <property type="entry name" value="Ribosomal_bL9_C"/>
</dbReference>
<accession>A0ABP3FPQ1</accession>
<comment type="similarity">
    <text evidence="1 7">Belongs to the bacterial ribosomal protein bL9 family.</text>
</comment>
<name>A0ABP3FPQ1_9GAMM</name>
<dbReference type="PANTHER" id="PTHR21368">
    <property type="entry name" value="50S RIBOSOMAL PROTEIN L9"/>
    <property type="match status" value="1"/>
</dbReference>
<dbReference type="Pfam" id="PF03948">
    <property type="entry name" value="Ribosomal_L9_C"/>
    <property type="match status" value="1"/>
</dbReference>
<keyword evidence="3 7" id="KW-0694">RNA-binding</keyword>
<dbReference type="InterPro" id="IPR000244">
    <property type="entry name" value="Ribosomal_bL9"/>
</dbReference>
<sequence>MQVILLQRIVNLGKLGETVDVKPGYGRNFLIPQGKALPATAANIEKFEARRAELEAEEAAELSAAQTRADALTDVNVIMRAKSGDEGKLFGSIGTRDIAEALTSSGLEVDRSEVKLPEGALRQVGEYNVDIQLHHDVTASILVTILSEDGDNSFAEESEEDDSEE</sequence>
<evidence type="ECO:0000256" key="3">
    <source>
        <dbReference type="ARBA" id="ARBA00022884"/>
    </source>
</evidence>
<evidence type="ECO:0000256" key="4">
    <source>
        <dbReference type="ARBA" id="ARBA00022980"/>
    </source>
</evidence>
<dbReference type="SUPFAM" id="SSF55653">
    <property type="entry name" value="Ribosomal protein L9 C-domain"/>
    <property type="match status" value="1"/>
</dbReference>
<keyword evidence="11" id="KW-1185">Reference proteome</keyword>
<comment type="function">
    <text evidence="7">Binds to the 23S rRNA.</text>
</comment>
<reference evidence="11" key="1">
    <citation type="journal article" date="2019" name="Int. J. Syst. Evol. Microbiol.">
        <title>The Global Catalogue of Microorganisms (GCM) 10K type strain sequencing project: providing services to taxonomists for standard genome sequencing and annotation.</title>
        <authorList>
            <consortium name="The Broad Institute Genomics Platform"/>
            <consortium name="The Broad Institute Genome Sequencing Center for Infectious Disease"/>
            <person name="Wu L."/>
            <person name="Ma J."/>
        </authorList>
    </citation>
    <scope>NUCLEOTIDE SEQUENCE [LARGE SCALE GENOMIC DNA]</scope>
    <source>
        <strain evidence="11">JCM 16343</strain>
    </source>
</reference>
<evidence type="ECO:0000256" key="6">
    <source>
        <dbReference type="ARBA" id="ARBA00035292"/>
    </source>
</evidence>
<keyword evidence="4 7" id="KW-0689">Ribosomal protein</keyword>
<feature type="coiled-coil region" evidence="8">
    <location>
        <begin position="37"/>
        <end position="64"/>
    </location>
</feature>
<dbReference type="InterPro" id="IPR020594">
    <property type="entry name" value="Ribosomal_bL9_bac/chp"/>
</dbReference>
<dbReference type="HAMAP" id="MF_00503">
    <property type="entry name" value="Ribosomal_bL9"/>
    <property type="match status" value="1"/>
</dbReference>
<dbReference type="InterPro" id="IPR036791">
    <property type="entry name" value="Ribosomal_bL9_C_sf"/>
</dbReference>